<accession>A0A7C9LQY2</accession>
<dbReference type="AlphaFoldDB" id="A0A7C9LQY2"/>
<dbReference type="EMBL" id="VVIQ01000002">
    <property type="protein sequence ID" value="MUL27101.1"/>
    <property type="molecule type" value="Genomic_DNA"/>
</dbReference>
<sequence length="224" mass="25331">MIEGLIENILNYDQHALLAVNSLHNPYWDLFMFSVSGKLIWIPLYASILLLLLRNFSYKAVLFSLLTIGVMMLITDTLTAQWIRPMIGRMRPSNLDCPIGHLVHTVNNYRGGAYGFPSNHAGNCFGLAFFICFLLRKRWLSVFMIGWAAVVCYSRMYLGVHYPGDILGGITFALIGSALVYRTLLYIEGPYHCRQLKGTLIPVWVGLGIFTYIAIASFVMYLMA</sequence>
<keyword evidence="1" id="KW-1133">Transmembrane helix</keyword>
<feature type="transmembrane region" description="Helical" evidence="1">
    <location>
        <begin position="142"/>
        <end position="160"/>
    </location>
</feature>
<keyword evidence="1" id="KW-0472">Membrane</keyword>
<dbReference type="SMART" id="SM00014">
    <property type="entry name" value="acidPPc"/>
    <property type="match status" value="1"/>
</dbReference>
<keyword evidence="1" id="KW-0812">Transmembrane</keyword>
<dbReference type="InterPro" id="IPR036938">
    <property type="entry name" value="PAP2/HPO_sf"/>
</dbReference>
<protein>
    <submittedName>
        <fullName evidence="3">Phosphatase PAP2 family protein</fullName>
    </submittedName>
</protein>
<gene>
    <name evidence="3" type="ORF">F0475_01900</name>
</gene>
<feature type="transmembrane region" description="Helical" evidence="1">
    <location>
        <begin position="116"/>
        <end position="135"/>
    </location>
</feature>
<dbReference type="PANTHER" id="PTHR14969">
    <property type="entry name" value="SPHINGOSINE-1-PHOSPHATE PHOSPHOHYDROLASE"/>
    <property type="match status" value="1"/>
</dbReference>
<dbReference type="InterPro" id="IPR000326">
    <property type="entry name" value="PAP2/HPO"/>
</dbReference>
<dbReference type="Proteomes" id="UP000482295">
    <property type="component" value="Unassembled WGS sequence"/>
</dbReference>
<reference evidence="3 4" key="1">
    <citation type="submission" date="2019-09" db="EMBL/GenBank/DDBJ databases">
        <title>Prevotella A2879 sp. nov., isolated from an abscess of a patient.</title>
        <authorList>
            <person name="Buhl M."/>
            <person name="Oberhettinger P."/>
        </authorList>
    </citation>
    <scope>NUCLEOTIDE SEQUENCE [LARGE SCALE GENOMIC DNA]</scope>
    <source>
        <strain evidence="3 4">A2879</strain>
    </source>
</reference>
<evidence type="ECO:0000313" key="3">
    <source>
        <dbReference type="EMBL" id="MUL27101.1"/>
    </source>
</evidence>
<dbReference type="PANTHER" id="PTHR14969:SF13">
    <property type="entry name" value="AT30094P"/>
    <property type="match status" value="1"/>
</dbReference>
<evidence type="ECO:0000256" key="1">
    <source>
        <dbReference type="SAM" id="Phobius"/>
    </source>
</evidence>
<name>A0A7C9LQY2_9BACT</name>
<feature type="transmembrane region" description="Helical" evidence="1">
    <location>
        <begin position="199"/>
        <end position="223"/>
    </location>
</feature>
<feature type="transmembrane region" description="Helical" evidence="1">
    <location>
        <begin position="60"/>
        <end position="83"/>
    </location>
</feature>
<comment type="caution">
    <text evidence="3">The sequence shown here is derived from an EMBL/GenBank/DDBJ whole genome shotgun (WGS) entry which is preliminary data.</text>
</comment>
<feature type="transmembrane region" description="Helical" evidence="1">
    <location>
        <begin position="30"/>
        <end position="53"/>
    </location>
</feature>
<dbReference type="RefSeq" id="WP_155715144.1">
    <property type="nucleotide sequence ID" value="NZ_VVIQ01000002.1"/>
</dbReference>
<keyword evidence="4" id="KW-1185">Reference proteome</keyword>
<evidence type="ECO:0000313" key="4">
    <source>
        <dbReference type="Proteomes" id="UP000482295"/>
    </source>
</evidence>
<evidence type="ECO:0000259" key="2">
    <source>
        <dbReference type="SMART" id="SM00014"/>
    </source>
</evidence>
<proteinExistence type="predicted"/>
<dbReference type="Gene3D" id="1.20.144.10">
    <property type="entry name" value="Phosphatidic acid phosphatase type 2/haloperoxidase"/>
    <property type="match status" value="1"/>
</dbReference>
<organism evidence="3 4">
    <name type="scientific">Prevotella vespertina</name>
    <dbReference type="NCBI Taxonomy" id="2608404"/>
    <lineage>
        <taxon>Bacteria</taxon>
        <taxon>Pseudomonadati</taxon>
        <taxon>Bacteroidota</taxon>
        <taxon>Bacteroidia</taxon>
        <taxon>Bacteroidales</taxon>
        <taxon>Prevotellaceae</taxon>
        <taxon>Prevotella</taxon>
    </lineage>
</organism>
<dbReference type="Pfam" id="PF01569">
    <property type="entry name" value="PAP2"/>
    <property type="match status" value="1"/>
</dbReference>
<feature type="transmembrane region" description="Helical" evidence="1">
    <location>
        <begin position="166"/>
        <end position="187"/>
    </location>
</feature>
<feature type="domain" description="Phosphatidic acid phosphatase type 2/haloperoxidase" evidence="2">
    <location>
        <begin position="65"/>
        <end position="181"/>
    </location>
</feature>
<dbReference type="SUPFAM" id="SSF48317">
    <property type="entry name" value="Acid phosphatase/Vanadium-dependent haloperoxidase"/>
    <property type="match status" value="1"/>
</dbReference>